<dbReference type="EMBL" id="UZAH01025558">
    <property type="protein sequence ID" value="VDO66155.1"/>
    <property type="molecule type" value="Genomic_DNA"/>
</dbReference>
<accession>A0A183FGS3</accession>
<keyword evidence="2" id="KW-1185">Reference proteome</keyword>
<evidence type="ECO:0000313" key="3">
    <source>
        <dbReference type="WBParaSite" id="HPBE_0000588701-mRNA-1"/>
    </source>
</evidence>
<gene>
    <name evidence="1" type="ORF">HPBE_LOCUS5888</name>
</gene>
<reference evidence="3" key="2">
    <citation type="submission" date="2019-09" db="UniProtKB">
        <authorList>
            <consortium name="WormBaseParasite"/>
        </authorList>
    </citation>
    <scope>IDENTIFICATION</scope>
</reference>
<proteinExistence type="predicted"/>
<protein>
    <submittedName>
        <fullName evidence="1 3">Uncharacterized protein</fullName>
    </submittedName>
</protein>
<organism evidence="2 3">
    <name type="scientific">Heligmosomoides polygyrus</name>
    <name type="common">Parasitic roundworm</name>
    <dbReference type="NCBI Taxonomy" id="6339"/>
    <lineage>
        <taxon>Eukaryota</taxon>
        <taxon>Metazoa</taxon>
        <taxon>Ecdysozoa</taxon>
        <taxon>Nematoda</taxon>
        <taxon>Chromadorea</taxon>
        <taxon>Rhabditida</taxon>
        <taxon>Rhabditina</taxon>
        <taxon>Rhabditomorpha</taxon>
        <taxon>Strongyloidea</taxon>
        <taxon>Heligmosomidae</taxon>
        <taxon>Heligmosomoides</taxon>
    </lineage>
</organism>
<dbReference type="WBParaSite" id="HPBE_0000588701-mRNA-1">
    <property type="protein sequence ID" value="HPBE_0000588701-mRNA-1"/>
    <property type="gene ID" value="HPBE_0000588701"/>
</dbReference>
<accession>A0A3P8B091</accession>
<evidence type="ECO:0000313" key="1">
    <source>
        <dbReference type="EMBL" id="VDO66155.1"/>
    </source>
</evidence>
<dbReference type="OrthoDB" id="6431778at2759"/>
<dbReference type="AlphaFoldDB" id="A0A183FGS3"/>
<name>A0A183FGS3_HELPZ</name>
<dbReference type="Proteomes" id="UP000050761">
    <property type="component" value="Unassembled WGS sequence"/>
</dbReference>
<evidence type="ECO:0000313" key="2">
    <source>
        <dbReference type="Proteomes" id="UP000050761"/>
    </source>
</evidence>
<sequence length="84" mass="9196">MNANITGETCEKPPSSNFGGGSLVTVAGFCNSGMLKLRLPPCRTVIKMEQCQVDKDEHFWHLLLFAFNGSRAAKALEPLLTVQE</sequence>
<reference evidence="1 2" key="1">
    <citation type="submission" date="2018-11" db="EMBL/GenBank/DDBJ databases">
        <authorList>
            <consortium name="Pathogen Informatics"/>
        </authorList>
    </citation>
    <scope>NUCLEOTIDE SEQUENCE [LARGE SCALE GENOMIC DNA]</scope>
</reference>